<evidence type="ECO:0000259" key="2">
    <source>
        <dbReference type="Pfam" id="PF09347"/>
    </source>
</evidence>
<dbReference type="Pfam" id="PF09347">
    <property type="entry name" value="DUF1989"/>
    <property type="match status" value="2"/>
</dbReference>
<dbReference type="STRING" id="348802.A0A0D2E3M4"/>
<name>A0A0D2E3M4_9EURO</name>
<organism evidence="3 4">
    <name type="scientific">Exophiala xenobiotica</name>
    <dbReference type="NCBI Taxonomy" id="348802"/>
    <lineage>
        <taxon>Eukaryota</taxon>
        <taxon>Fungi</taxon>
        <taxon>Dikarya</taxon>
        <taxon>Ascomycota</taxon>
        <taxon>Pezizomycotina</taxon>
        <taxon>Eurotiomycetes</taxon>
        <taxon>Chaetothyriomycetidae</taxon>
        <taxon>Chaetothyriales</taxon>
        <taxon>Herpotrichiellaceae</taxon>
        <taxon>Exophiala</taxon>
    </lineage>
</organism>
<dbReference type="HOGENOM" id="CLU_079904_1_1_1"/>
<accession>A0A0D2E3M4</accession>
<feature type="domain" description="DUF1989" evidence="2">
    <location>
        <begin position="107"/>
        <end position="257"/>
    </location>
</feature>
<evidence type="ECO:0000256" key="1">
    <source>
        <dbReference type="SAM" id="MobiDB-lite"/>
    </source>
</evidence>
<protein>
    <recommendedName>
        <fullName evidence="2">DUF1989 domain-containing protein</fullName>
    </recommendedName>
</protein>
<dbReference type="Proteomes" id="UP000054342">
    <property type="component" value="Unassembled WGS sequence"/>
</dbReference>
<dbReference type="InterPro" id="IPR018959">
    <property type="entry name" value="DUF1989"/>
</dbReference>
<evidence type="ECO:0000313" key="3">
    <source>
        <dbReference type="EMBL" id="KIW50033.1"/>
    </source>
</evidence>
<feature type="compositionally biased region" description="Low complexity" evidence="1">
    <location>
        <begin position="81"/>
        <end position="93"/>
    </location>
</feature>
<proteinExistence type="predicted"/>
<keyword evidence="4" id="KW-1185">Reference proteome</keyword>
<evidence type="ECO:0000313" key="4">
    <source>
        <dbReference type="Proteomes" id="UP000054342"/>
    </source>
</evidence>
<feature type="compositionally biased region" description="Polar residues" evidence="1">
    <location>
        <begin position="65"/>
        <end position="80"/>
    </location>
</feature>
<dbReference type="PANTHER" id="PTHR31527:SF0">
    <property type="entry name" value="RE64534P"/>
    <property type="match status" value="1"/>
</dbReference>
<dbReference type="PANTHER" id="PTHR31527">
    <property type="entry name" value="RE64534P"/>
    <property type="match status" value="1"/>
</dbReference>
<gene>
    <name evidence="3" type="ORF">PV05_11657</name>
</gene>
<dbReference type="OrthoDB" id="504708at2759"/>
<reference evidence="3 4" key="1">
    <citation type="submission" date="2015-01" db="EMBL/GenBank/DDBJ databases">
        <title>The Genome Sequence of Exophiala xenobiotica CBS118157.</title>
        <authorList>
            <consortium name="The Broad Institute Genomics Platform"/>
            <person name="Cuomo C."/>
            <person name="de Hoog S."/>
            <person name="Gorbushina A."/>
            <person name="Stielow B."/>
            <person name="Teixiera M."/>
            <person name="Abouelleil A."/>
            <person name="Chapman S.B."/>
            <person name="Priest M."/>
            <person name="Young S.K."/>
            <person name="Wortman J."/>
            <person name="Nusbaum C."/>
            <person name="Birren B."/>
        </authorList>
    </citation>
    <scope>NUCLEOTIDE SEQUENCE [LARGE SCALE GENOMIC DNA]</scope>
    <source>
        <strain evidence="3 4">CBS 118157</strain>
    </source>
</reference>
<dbReference type="EMBL" id="KN847323">
    <property type="protein sequence ID" value="KIW50033.1"/>
    <property type="molecule type" value="Genomic_DNA"/>
</dbReference>
<dbReference type="RefSeq" id="XP_013310617.1">
    <property type="nucleotide sequence ID" value="XM_013455163.1"/>
</dbReference>
<dbReference type="GeneID" id="25333565"/>
<sequence>MAIVTIPARTGDYVALKSGQRLKLINPHGNQVIDFWAFVFPNSSTTATAGDGDIPRSFIRSSFPSTTKANDAGSSTCTGKPSSDTTTSTTTPSCPSPSPYPFATGIQYFSASRTRSILSKLIPATQDVLYTNKSLPLFTLLEDTTSGIHDTLFGCCDRFRMHNLGYPDFEHASCAENMHVALARAAAAAAADNDNDLFTPGSICISDEWTPDPLNVFMNVPITTGLDRDSGGGKIECVPPESKAGEYIVLRAERDCLAIMSACPNDLIEGVNAGDCTGVEYEVLAA</sequence>
<feature type="domain" description="DUF1989" evidence="2">
    <location>
        <begin position="5"/>
        <end position="44"/>
    </location>
</feature>
<feature type="region of interest" description="Disordered" evidence="1">
    <location>
        <begin position="65"/>
        <end position="96"/>
    </location>
</feature>
<dbReference type="AlphaFoldDB" id="A0A0D2E3M4"/>